<sequence>MIRKMNANELDQVMQIWLQSNIDAHNFIPVSYWEGNYDLVKTMFPKADVYVYIDDDKLIGFIGIMDTYIAGIFVDKKVRSKGVGKQLLDYAKEIHHELTLHAYRQNERAVAFYEREGFKVINEDMDEKTSQREVEMEWKAK</sequence>
<dbReference type="SUPFAM" id="SSF55729">
    <property type="entry name" value="Acyl-CoA N-acyltransferases (Nat)"/>
    <property type="match status" value="1"/>
</dbReference>
<dbReference type="PANTHER" id="PTHR43800:SF1">
    <property type="entry name" value="PEPTIDYL-LYSINE N-ACETYLTRANSFERASE YJAB"/>
    <property type="match status" value="1"/>
</dbReference>
<feature type="domain" description="N-acetyltransferase" evidence="3">
    <location>
        <begin position="1"/>
        <end position="141"/>
    </location>
</feature>
<evidence type="ECO:0000313" key="4">
    <source>
        <dbReference type="EMBL" id="TDG73706.1"/>
    </source>
</evidence>
<keyword evidence="5" id="KW-1185">Reference proteome</keyword>
<evidence type="ECO:0000259" key="3">
    <source>
        <dbReference type="PROSITE" id="PS51186"/>
    </source>
</evidence>
<keyword evidence="1" id="KW-0808">Transferase</keyword>
<comment type="caution">
    <text evidence="4">The sequence shown here is derived from an EMBL/GenBank/DDBJ whole genome shotgun (WGS) entry which is preliminary data.</text>
</comment>
<dbReference type="EMBL" id="PUFO01000084">
    <property type="protein sequence ID" value="TDG73706.1"/>
    <property type="molecule type" value="Genomic_DNA"/>
</dbReference>
<keyword evidence="2" id="KW-0012">Acyltransferase</keyword>
<dbReference type="OrthoDB" id="9789605at2"/>
<evidence type="ECO:0000313" key="5">
    <source>
        <dbReference type="Proteomes" id="UP000294854"/>
    </source>
</evidence>
<accession>A0A4R5NGQ5</accession>
<dbReference type="Gene3D" id="3.40.630.30">
    <property type="match status" value="1"/>
</dbReference>
<dbReference type="CDD" id="cd04301">
    <property type="entry name" value="NAT_SF"/>
    <property type="match status" value="1"/>
</dbReference>
<dbReference type="GO" id="GO:0016747">
    <property type="term" value="F:acyltransferase activity, transferring groups other than amino-acyl groups"/>
    <property type="evidence" value="ECO:0007669"/>
    <property type="project" value="InterPro"/>
</dbReference>
<gene>
    <name evidence="4" type="ORF">C5L31_000953</name>
</gene>
<evidence type="ECO:0000256" key="2">
    <source>
        <dbReference type="ARBA" id="ARBA00023315"/>
    </source>
</evidence>
<organism evidence="4 5">
    <name type="scientific">Secundilactobacillus malefermentans</name>
    <dbReference type="NCBI Taxonomy" id="176292"/>
    <lineage>
        <taxon>Bacteria</taxon>
        <taxon>Bacillati</taxon>
        <taxon>Bacillota</taxon>
        <taxon>Bacilli</taxon>
        <taxon>Lactobacillales</taxon>
        <taxon>Lactobacillaceae</taxon>
        <taxon>Secundilactobacillus</taxon>
    </lineage>
</organism>
<dbReference type="PROSITE" id="PS51186">
    <property type="entry name" value="GNAT"/>
    <property type="match status" value="1"/>
</dbReference>
<name>A0A4R5NGQ5_9LACO</name>
<dbReference type="Proteomes" id="UP000294854">
    <property type="component" value="Unassembled WGS sequence"/>
</dbReference>
<reference evidence="4 5" key="1">
    <citation type="journal article" date="2019" name="Appl. Microbiol. Biotechnol.">
        <title>Uncovering carbohydrate metabolism through a genotype-phenotype association study of 56 lactic acid bacteria genomes.</title>
        <authorList>
            <person name="Buron-Moles G."/>
            <person name="Chailyan A."/>
            <person name="Dolejs I."/>
            <person name="Forster J."/>
            <person name="Miks M.H."/>
        </authorList>
    </citation>
    <scope>NUCLEOTIDE SEQUENCE [LARGE SCALE GENOMIC DNA]</scope>
    <source>
        <strain evidence="4 5">ATCC 49373</strain>
    </source>
</reference>
<dbReference type="AlphaFoldDB" id="A0A4R5NGQ5"/>
<protein>
    <recommendedName>
        <fullName evidence="3">N-acetyltransferase domain-containing protein</fullName>
    </recommendedName>
</protein>
<dbReference type="InterPro" id="IPR016181">
    <property type="entry name" value="Acyl_CoA_acyltransferase"/>
</dbReference>
<evidence type="ECO:0000256" key="1">
    <source>
        <dbReference type="ARBA" id="ARBA00022679"/>
    </source>
</evidence>
<dbReference type="PANTHER" id="PTHR43800">
    <property type="entry name" value="PEPTIDYL-LYSINE N-ACETYLTRANSFERASE YJAB"/>
    <property type="match status" value="1"/>
</dbReference>
<proteinExistence type="predicted"/>
<dbReference type="InterPro" id="IPR000182">
    <property type="entry name" value="GNAT_dom"/>
</dbReference>
<dbReference type="RefSeq" id="WP_010619154.1">
    <property type="nucleotide sequence ID" value="NZ_CP042371.1"/>
</dbReference>
<dbReference type="NCBIfam" id="NF007853">
    <property type="entry name" value="PRK10562.1"/>
    <property type="match status" value="1"/>
</dbReference>
<dbReference type="STRING" id="1122149.FD44_GL000767"/>
<dbReference type="Pfam" id="PF13508">
    <property type="entry name" value="Acetyltransf_7"/>
    <property type="match status" value="1"/>
</dbReference>